<evidence type="ECO:0000256" key="1">
    <source>
        <dbReference type="ARBA" id="ARBA00004418"/>
    </source>
</evidence>
<feature type="binding site" description="covalent" evidence="8">
    <location>
        <position position="137"/>
    </location>
    <ligand>
        <name>heme c</name>
        <dbReference type="ChEBI" id="CHEBI:61717"/>
        <label>2</label>
    </ligand>
</feature>
<dbReference type="GO" id="GO:0020037">
    <property type="term" value="F:heme binding"/>
    <property type="evidence" value="ECO:0007669"/>
    <property type="project" value="InterPro"/>
</dbReference>
<dbReference type="GO" id="GO:0009055">
    <property type="term" value="F:electron transfer activity"/>
    <property type="evidence" value="ECO:0007669"/>
    <property type="project" value="InterPro"/>
</dbReference>
<dbReference type="PANTHER" id="PTHR33751">
    <property type="entry name" value="CBB3-TYPE CYTOCHROME C OXIDASE SUBUNIT FIXP"/>
    <property type="match status" value="1"/>
</dbReference>
<feature type="domain" description="Cytochrome c" evidence="11">
    <location>
        <begin position="35"/>
        <end position="113"/>
    </location>
</feature>
<feature type="domain" description="Cytochrome c" evidence="11">
    <location>
        <begin position="124"/>
        <end position="207"/>
    </location>
</feature>
<evidence type="ECO:0000256" key="5">
    <source>
        <dbReference type="ARBA" id="ARBA00022764"/>
    </source>
</evidence>
<evidence type="ECO:0000256" key="7">
    <source>
        <dbReference type="ARBA" id="ARBA00023004"/>
    </source>
</evidence>
<feature type="binding site" description="axial binding residue" evidence="9">
    <location>
        <position position="141"/>
    </location>
    <ligand>
        <name>heme c</name>
        <dbReference type="ChEBI" id="CHEBI:61717"/>
        <label>2</label>
    </ligand>
    <ligandPart>
        <name>Fe</name>
        <dbReference type="ChEBI" id="CHEBI:18248"/>
    </ligandPart>
</feature>
<dbReference type="Gene3D" id="1.10.760.10">
    <property type="entry name" value="Cytochrome c-like domain"/>
    <property type="match status" value="2"/>
</dbReference>
<evidence type="ECO:0000259" key="11">
    <source>
        <dbReference type="PROSITE" id="PS51007"/>
    </source>
</evidence>
<comment type="PTM">
    <text evidence="8">Binds 2 heme c groups covalently per subunit.</text>
</comment>
<dbReference type="Pfam" id="PF00034">
    <property type="entry name" value="Cytochrom_C"/>
    <property type="match status" value="1"/>
</dbReference>
<sequence>MNPKMMRNLLLAGSLAFSASALAVSSSISFGVTSGNHGPGADMLSNACAGCHGTHGSSVGSAPTISGMTEDYFLEAMEEYKNGERPATIMDRIARGYSDDEINAMAGWFAKKPFGRAAQAHDAEKAAKGERLHKKYCEKCHEDGGRLADGNSVLAGQSIPYLRYSMEDFLSEARHMPRKMKRRIGRLVKKEGNDGIEAVVQYYGSQQ</sequence>
<feature type="chain" id="PRO_5036354167" evidence="10">
    <location>
        <begin position="24"/>
        <end position="207"/>
    </location>
</feature>
<evidence type="ECO:0000256" key="4">
    <source>
        <dbReference type="ARBA" id="ARBA00022723"/>
    </source>
</evidence>
<dbReference type="AlphaFoldDB" id="A0A450V2G7"/>
<dbReference type="GO" id="GO:0042597">
    <property type="term" value="C:periplasmic space"/>
    <property type="evidence" value="ECO:0007669"/>
    <property type="project" value="UniProtKB-SubCell"/>
</dbReference>
<keyword evidence="2" id="KW-0813">Transport</keyword>
<feature type="binding site" description="axial binding residue" evidence="9">
    <location>
        <position position="180"/>
    </location>
    <ligand>
        <name>heme c</name>
        <dbReference type="ChEBI" id="CHEBI:61717"/>
        <label>2</label>
    </ligand>
    <ligandPart>
        <name>Fe</name>
        <dbReference type="ChEBI" id="CHEBI:18248"/>
    </ligandPart>
</feature>
<feature type="binding site" description="covalent" evidence="8">
    <location>
        <position position="140"/>
    </location>
    <ligand>
        <name>heme c</name>
        <dbReference type="ChEBI" id="CHEBI:61717"/>
        <label>2</label>
    </ligand>
</feature>
<keyword evidence="3 8" id="KW-0349">Heme</keyword>
<name>A0A450V2G7_9GAMM</name>
<evidence type="ECO:0000313" key="14">
    <source>
        <dbReference type="EMBL" id="VFK04079.1"/>
    </source>
</evidence>
<feature type="binding site" description="axial binding residue" evidence="9">
    <location>
        <position position="52"/>
    </location>
    <ligand>
        <name>heme c</name>
        <dbReference type="ChEBI" id="CHEBI:61717"/>
        <label>1</label>
    </ligand>
    <ligandPart>
        <name>Fe</name>
        <dbReference type="ChEBI" id="CHEBI:18248"/>
    </ligandPart>
</feature>
<evidence type="ECO:0000256" key="9">
    <source>
        <dbReference type="PIRSR" id="PIRSR000005-2"/>
    </source>
</evidence>
<dbReference type="InterPro" id="IPR009056">
    <property type="entry name" value="Cyt_c-like_dom"/>
</dbReference>
<keyword evidence="5" id="KW-0574">Periplasm</keyword>
<evidence type="ECO:0000313" key="12">
    <source>
        <dbReference type="EMBL" id="VFJ98834.1"/>
    </source>
</evidence>
<keyword evidence="10" id="KW-0732">Signal</keyword>
<evidence type="ECO:0000256" key="3">
    <source>
        <dbReference type="ARBA" id="ARBA00022617"/>
    </source>
</evidence>
<dbReference type="EMBL" id="CAADFJ010000160">
    <property type="protein sequence ID" value="VFK04079.1"/>
    <property type="molecule type" value="Genomic_DNA"/>
</dbReference>
<evidence type="ECO:0000256" key="6">
    <source>
        <dbReference type="ARBA" id="ARBA00022982"/>
    </source>
</evidence>
<protein>
    <submittedName>
        <fullName evidence="13">Cytochrome subunit of sulfide dehydrogenase</fullName>
    </submittedName>
</protein>
<accession>A0A450V2G7</accession>
<gene>
    <name evidence="13" type="ORF">BECKH772A_GA0070896_101506</name>
    <name evidence="12" type="ORF">BECKH772B_GA0070898_101447</name>
    <name evidence="14" type="ORF">BECKH772C_GA0070978_101605</name>
</gene>
<proteinExistence type="predicted"/>
<comment type="subcellular location">
    <subcellularLocation>
        <location evidence="1">Periplasm</location>
    </subcellularLocation>
</comment>
<feature type="signal peptide" evidence="10">
    <location>
        <begin position="1"/>
        <end position="23"/>
    </location>
</feature>
<dbReference type="InterPro" id="IPR036909">
    <property type="entry name" value="Cyt_c-like_dom_sf"/>
</dbReference>
<evidence type="ECO:0000256" key="10">
    <source>
        <dbReference type="SAM" id="SignalP"/>
    </source>
</evidence>
<dbReference type="SUPFAM" id="SSF46626">
    <property type="entry name" value="Cytochrome c"/>
    <property type="match status" value="2"/>
</dbReference>
<reference evidence="13" key="1">
    <citation type="submission" date="2019-02" db="EMBL/GenBank/DDBJ databases">
        <authorList>
            <person name="Gruber-Vodicka R. H."/>
            <person name="Seah K. B. B."/>
        </authorList>
    </citation>
    <scope>NUCLEOTIDE SEQUENCE</scope>
    <source>
        <strain evidence="14">BECK_SA2B12</strain>
        <strain evidence="13">BECK_SA2B15</strain>
        <strain evidence="12">BECK_SA2B20</strain>
    </source>
</reference>
<keyword evidence="6" id="KW-0249">Electron transport</keyword>
<dbReference type="InterPro" id="IPR050597">
    <property type="entry name" value="Cytochrome_c_Oxidase_Subunit"/>
</dbReference>
<keyword evidence="4 9" id="KW-0479">Metal-binding</keyword>
<dbReference type="PIRSF" id="PIRSF000005">
    <property type="entry name" value="Cytochrome_c4"/>
    <property type="match status" value="1"/>
</dbReference>
<organism evidence="13">
    <name type="scientific">Candidatus Kentrum eta</name>
    <dbReference type="NCBI Taxonomy" id="2126337"/>
    <lineage>
        <taxon>Bacteria</taxon>
        <taxon>Pseudomonadati</taxon>
        <taxon>Pseudomonadota</taxon>
        <taxon>Gammaproteobacteria</taxon>
        <taxon>Candidatus Kentrum</taxon>
    </lineage>
</organism>
<evidence type="ECO:0000313" key="13">
    <source>
        <dbReference type="EMBL" id="VFJ98971.1"/>
    </source>
</evidence>
<dbReference type="InterPro" id="IPR024167">
    <property type="entry name" value="Cytochrome_c4-like"/>
</dbReference>
<feature type="binding site" description="covalent" evidence="8">
    <location>
        <position position="48"/>
    </location>
    <ligand>
        <name>heme c</name>
        <dbReference type="ChEBI" id="CHEBI:61717"/>
        <label>1</label>
    </ligand>
</feature>
<evidence type="ECO:0000256" key="8">
    <source>
        <dbReference type="PIRSR" id="PIRSR000005-1"/>
    </source>
</evidence>
<dbReference type="PROSITE" id="PS51007">
    <property type="entry name" value="CYTC"/>
    <property type="match status" value="2"/>
</dbReference>
<dbReference type="EMBL" id="CAADFG010000150">
    <property type="protein sequence ID" value="VFJ98971.1"/>
    <property type="molecule type" value="Genomic_DNA"/>
</dbReference>
<feature type="binding site" description="axial binding residue" evidence="9">
    <location>
        <position position="90"/>
    </location>
    <ligand>
        <name>heme c</name>
        <dbReference type="ChEBI" id="CHEBI:61717"/>
        <label>1</label>
    </ligand>
    <ligandPart>
        <name>Fe</name>
        <dbReference type="ChEBI" id="CHEBI:18248"/>
    </ligandPart>
</feature>
<dbReference type="EMBL" id="CAADFI010000144">
    <property type="protein sequence ID" value="VFJ98834.1"/>
    <property type="molecule type" value="Genomic_DNA"/>
</dbReference>
<dbReference type="GO" id="GO:0005506">
    <property type="term" value="F:iron ion binding"/>
    <property type="evidence" value="ECO:0007669"/>
    <property type="project" value="InterPro"/>
</dbReference>
<keyword evidence="7 9" id="KW-0408">Iron</keyword>
<feature type="binding site" description="covalent" evidence="8">
    <location>
        <position position="51"/>
    </location>
    <ligand>
        <name>heme c</name>
        <dbReference type="ChEBI" id="CHEBI:61717"/>
        <label>1</label>
    </ligand>
</feature>
<evidence type="ECO:0000256" key="2">
    <source>
        <dbReference type="ARBA" id="ARBA00022448"/>
    </source>
</evidence>
<dbReference type="PANTHER" id="PTHR33751:SF9">
    <property type="entry name" value="CYTOCHROME C4"/>
    <property type="match status" value="1"/>
</dbReference>